<gene>
    <name evidence="1" type="ORF">SEMRO_874_G214200.1</name>
</gene>
<evidence type="ECO:0000313" key="2">
    <source>
        <dbReference type="Proteomes" id="UP001153069"/>
    </source>
</evidence>
<dbReference type="Pfam" id="PF09055">
    <property type="entry name" value="Sod_Ni"/>
    <property type="match status" value="1"/>
</dbReference>
<sequence length="201" mass="22284">MMLRSAATKLSRQVGYSKFAKNHALIRTATISTVAPKATTASFSRSSALVAVAAASLLLTISNNDNKTRMHCQVPCGIFDDPGMVSEVKQAATTVRKAMVQSNTLYQNENKGSLAMIDLNQVVRWIATKEEHCNKIIHLMGDYCLCQRVKRASFASEADYFQALEIHHKVMQAAMRAKQTMDVKACDELDHALEHLSKMYS</sequence>
<protein>
    <submittedName>
        <fullName evidence="1">Ubiquitin</fullName>
    </submittedName>
</protein>
<dbReference type="GO" id="GO:0016151">
    <property type="term" value="F:nickel cation binding"/>
    <property type="evidence" value="ECO:0007669"/>
    <property type="project" value="InterPro"/>
</dbReference>
<dbReference type="Proteomes" id="UP001153069">
    <property type="component" value="Unassembled WGS sequence"/>
</dbReference>
<reference evidence="1" key="1">
    <citation type="submission" date="2020-06" db="EMBL/GenBank/DDBJ databases">
        <authorList>
            <consortium name="Plant Systems Biology data submission"/>
        </authorList>
    </citation>
    <scope>NUCLEOTIDE SEQUENCE</scope>
    <source>
        <strain evidence="1">D6</strain>
    </source>
</reference>
<dbReference type="GO" id="GO:0004784">
    <property type="term" value="F:superoxide dismutase activity"/>
    <property type="evidence" value="ECO:0007669"/>
    <property type="project" value="InterPro"/>
</dbReference>
<accession>A0A9N8EEB0</accession>
<proteinExistence type="predicted"/>
<dbReference type="EMBL" id="CAICTM010000873">
    <property type="protein sequence ID" value="CAB9517696.1"/>
    <property type="molecule type" value="Genomic_DNA"/>
</dbReference>
<dbReference type="SUPFAM" id="SSF109770">
    <property type="entry name" value="Nickel-containing superoxide dismutase, NiSOD"/>
    <property type="match status" value="1"/>
</dbReference>
<organism evidence="1 2">
    <name type="scientific">Seminavis robusta</name>
    <dbReference type="NCBI Taxonomy" id="568900"/>
    <lineage>
        <taxon>Eukaryota</taxon>
        <taxon>Sar</taxon>
        <taxon>Stramenopiles</taxon>
        <taxon>Ochrophyta</taxon>
        <taxon>Bacillariophyta</taxon>
        <taxon>Bacillariophyceae</taxon>
        <taxon>Bacillariophycidae</taxon>
        <taxon>Naviculales</taxon>
        <taxon>Naviculaceae</taxon>
        <taxon>Seminavis</taxon>
    </lineage>
</organism>
<keyword evidence="2" id="KW-1185">Reference proteome</keyword>
<dbReference type="AlphaFoldDB" id="A0A9N8EEB0"/>
<name>A0A9N8EEB0_9STRA</name>
<evidence type="ECO:0000313" key="1">
    <source>
        <dbReference type="EMBL" id="CAB9517696.1"/>
    </source>
</evidence>
<dbReference type="Gene3D" id="1.20.120.400">
    <property type="entry name" value="Nickel-containing superoxide dismutase"/>
    <property type="match status" value="1"/>
</dbReference>
<comment type="caution">
    <text evidence="1">The sequence shown here is derived from an EMBL/GenBank/DDBJ whole genome shotgun (WGS) entry which is preliminary data.</text>
</comment>
<dbReference type="InterPro" id="IPR036502">
    <property type="entry name" value="NiSOD_sf"/>
</dbReference>
<dbReference type="OrthoDB" id="430314at2759"/>
<dbReference type="InterPro" id="IPR014123">
    <property type="entry name" value="Superoxide_dismutase_Ni-type"/>
</dbReference>